<comment type="caution">
    <text evidence="1">The sequence shown here is derived from an EMBL/GenBank/DDBJ whole genome shotgun (WGS) entry which is preliminary data.</text>
</comment>
<reference evidence="1" key="1">
    <citation type="submission" date="2022-04" db="EMBL/GenBank/DDBJ databases">
        <title>Genome of the entomopathogenic fungus Entomophthora muscae.</title>
        <authorList>
            <person name="Elya C."/>
            <person name="Lovett B.R."/>
            <person name="Lee E."/>
            <person name="Macias A.M."/>
            <person name="Hajek A.E."/>
            <person name="De Bivort B.L."/>
            <person name="Kasson M.T."/>
            <person name="De Fine Licht H.H."/>
            <person name="Stajich J.E."/>
        </authorList>
    </citation>
    <scope>NUCLEOTIDE SEQUENCE</scope>
    <source>
        <strain evidence="1">Berkeley</strain>
    </source>
</reference>
<keyword evidence="2" id="KW-1185">Reference proteome</keyword>
<name>A0ACC2TWL4_9FUNG</name>
<dbReference type="EMBL" id="QTSX02002036">
    <property type="protein sequence ID" value="KAJ9079078.1"/>
    <property type="molecule type" value="Genomic_DNA"/>
</dbReference>
<evidence type="ECO:0000313" key="2">
    <source>
        <dbReference type="Proteomes" id="UP001165960"/>
    </source>
</evidence>
<sequence length="653" mass="72970">MDLLKRACLTKLAKLRCQPQHVHLGFNNINKPITLGGSASQLNGVRSLGYLRSLKATEAEPKAGSQGHCNQATLISPSAGLALSGIIALIAYTFLKDSEGDIQLAPRILHLGDGSVGDRLCQAASRGDLAYLTQYFNKTNSTEDINIRHQLGWACIHAAAVKGHYEIVEFLLENGADPNLQDTYRFPSQAVGFQIRQIIYEREEIFSDSLNYRSQASGFTALHYACFRGDEEMIRLLCEKGADPGIQTDLGWRPVDLIDSIHPRLDKLKKILETSKQKLEARKKQEEKELRVKYPIEQQLHEAIVGQVAPINAVASAIRRKENDFLGWHDEDRPLVFLFLGSSGVGKTELAKQIAKYLHSGSQDAFIRVDMSEFQSKHDVAKFVGSPPGYIGYEEGGQLTAKLSKCPNAVVLLDEVEKAHPDVLTIMLQVFDEGRLTDGKGTTVDCKDAIFIMTSNLAQQEIADEAESLRHEAMLRGKDVSASPQPVSEYGRKVVDEGVASTPLSKRFIDTTVYPILRNHFGRDEFLGRISSILYFLPFDRIELERIVEMELQRWATKAKSRHNMELSWSKDVLKELSNGYNLRYGARSIKHEVEARVISPLAKAHELDHVKDGSNVHFTVDDKNRIQLHMESNPKAPSGKDDPRPRASFFGL</sequence>
<proteinExistence type="predicted"/>
<evidence type="ECO:0000313" key="1">
    <source>
        <dbReference type="EMBL" id="KAJ9079078.1"/>
    </source>
</evidence>
<protein>
    <submittedName>
        <fullName evidence="1">Uncharacterized protein</fullName>
    </submittedName>
</protein>
<gene>
    <name evidence="1" type="ORF">DSO57_1039244</name>
</gene>
<organism evidence="1 2">
    <name type="scientific">Entomophthora muscae</name>
    <dbReference type="NCBI Taxonomy" id="34485"/>
    <lineage>
        <taxon>Eukaryota</taxon>
        <taxon>Fungi</taxon>
        <taxon>Fungi incertae sedis</taxon>
        <taxon>Zoopagomycota</taxon>
        <taxon>Entomophthoromycotina</taxon>
        <taxon>Entomophthoromycetes</taxon>
        <taxon>Entomophthorales</taxon>
        <taxon>Entomophthoraceae</taxon>
        <taxon>Entomophthora</taxon>
    </lineage>
</organism>
<accession>A0ACC2TWL4</accession>
<dbReference type="Proteomes" id="UP001165960">
    <property type="component" value="Unassembled WGS sequence"/>
</dbReference>